<feature type="domain" description="ABC transmembrane type-1" evidence="10">
    <location>
        <begin position="25"/>
        <end position="313"/>
    </location>
</feature>
<dbReference type="SUPFAM" id="SSF52540">
    <property type="entry name" value="P-loop containing nucleoside triphosphate hydrolases"/>
    <property type="match status" value="1"/>
</dbReference>
<evidence type="ECO:0000256" key="8">
    <source>
        <dbReference type="SAM" id="Phobius"/>
    </source>
</evidence>
<comment type="subcellular location">
    <subcellularLocation>
        <location evidence="1">Cell membrane</location>
        <topology evidence="1">Multi-pass membrane protein</topology>
    </subcellularLocation>
</comment>
<evidence type="ECO:0000313" key="11">
    <source>
        <dbReference type="EMBL" id="GLK75094.1"/>
    </source>
</evidence>
<dbReference type="EMBL" id="BSFK01000005">
    <property type="protein sequence ID" value="GLK75094.1"/>
    <property type="molecule type" value="Genomic_DNA"/>
</dbReference>
<dbReference type="PANTHER" id="PTHR24221:SF654">
    <property type="entry name" value="ATP-BINDING CASSETTE SUB-FAMILY B MEMBER 6"/>
    <property type="match status" value="1"/>
</dbReference>
<dbReference type="InterPro" id="IPR036640">
    <property type="entry name" value="ABC1_TM_sf"/>
</dbReference>
<dbReference type="SMART" id="SM00382">
    <property type="entry name" value="AAA"/>
    <property type="match status" value="1"/>
</dbReference>
<evidence type="ECO:0000256" key="2">
    <source>
        <dbReference type="ARBA" id="ARBA00005417"/>
    </source>
</evidence>
<dbReference type="InterPro" id="IPR039421">
    <property type="entry name" value="Type_1_exporter"/>
</dbReference>
<dbReference type="PROSITE" id="PS50929">
    <property type="entry name" value="ABC_TM1F"/>
    <property type="match status" value="1"/>
</dbReference>
<dbReference type="InterPro" id="IPR027417">
    <property type="entry name" value="P-loop_NTPase"/>
</dbReference>
<feature type="transmembrane region" description="Helical" evidence="8">
    <location>
        <begin position="282"/>
        <end position="304"/>
    </location>
</feature>
<keyword evidence="6 8" id="KW-1133">Transmembrane helix</keyword>
<feature type="transmembrane region" description="Helical" evidence="8">
    <location>
        <begin position="171"/>
        <end position="189"/>
    </location>
</feature>
<evidence type="ECO:0000256" key="6">
    <source>
        <dbReference type="ARBA" id="ARBA00022989"/>
    </source>
</evidence>
<dbReference type="InterPro" id="IPR017871">
    <property type="entry name" value="ABC_transporter-like_CS"/>
</dbReference>
<dbReference type="Proteomes" id="UP001143364">
    <property type="component" value="Unassembled WGS sequence"/>
</dbReference>
<dbReference type="Gene3D" id="1.20.1560.10">
    <property type="entry name" value="ABC transporter type 1, transmembrane domain"/>
    <property type="match status" value="1"/>
</dbReference>
<keyword evidence="7 8" id="KW-0472">Membrane</keyword>
<feature type="transmembrane region" description="Helical" evidence="8">
    <location>
        <begin position="256"/>
        <end position="276"/>
    </location>
</feature>
<dbReference type="InterPro" id="IPR003439">
    <property type="entry name" value="ABC_transporter-like_ATP-bd"/>
</dbReference>
<dbReference type="InterPro" id="IPR011527">
    <property type="entry name" value="ABC1_TM_dom"/>
</dbReference>
<keyword evidence="12" id="KW-1185">Reference proteome</keyword>
<dbReference type="GO" id="GO:0140359">
    <property type="term" value="F:ABC-type transporter activity"/>
    <property type="evidence" value="ECO:0007669"/>
    <property type="project" value="InterPro"/>
</dbReference>
<dbReference type="GO" id="GO:0034040">
    <property type="term" value="F:ATPase-coupled lipid transmembrane transporter activity"/>
    <property type="evidence" value="ECO:0007669"/>
    <property type="project" value="TreeGrafter"/>
</dbReference>
<reference evidence="11" key="1">
    <citation type="journal article" date="2014" name="Int. J. Syst. Evol. Microbiol.">
        <title>Complete genome sequence of Corynebacterium casei LMG S-19264T (=DSM 44701T), isolated from a smear-ripened cheese.</title>
        <authorList>
            <consortium name="US DOE Joint Genome Institute (JGI-PGF)"/>
            <person name="Walter F."/>
            <person name="Albersmeier A."/>
            <person name="Kalinowski J."/>
            <person name="Ruckert C."/>
        </authorList>
    </citation>
    <scope>NUCLEOTIDE SEQUENCE</scope>
    <source>
        <strain evidence="11">VKM B-2555</strain>
    </source>
</reference>
<feature type="transmembrane region" description="Helical" evidence="8">
    <location>
        <begin position="46"/>
        <end position="68"/>
    </location>
</feature>
<feature type="transmembrane region" description="Helical" evidence="8">
    <location>
        <begin position="145"/>
        <end position="165"/>
    </location>
</feature>
<feature type="transmembrane region" description="Helical" evidence="8">
    <location>
        <begin position="21"/>
        <end position="40"/>
    </location>
</feature>
<dbReference type="PANTHER" id="PTHR24221">
    <property type="entry name" value="ATP-BINDING CASSETTE SUB-FAMILY B"/>
    <property type="match status" value="1"/>
</dbReference>
<keyword evidence="3 8" id="KW-0812">Transmembrane</keyword>
<dbReference type="RefSeq" id="WP_271203067.1">
    <property type="nucleotide sequence ID" value="NZ_BSFK01000005.1"/>
</dbReference>
<keyword evidence="4" id="KW-0547">Nucleotide-binding</keyword>
<dbReference type="SUPFAM" id="SSF90123">
    <property type="entry name" value="ABC transporter transmembrane region"/>
    <property type="match status" value="1"/>
</dbReference>
<comment type="similarity">
    <text evidence="2">Belongs to the ABC transporter superfamily.</text>
</comment>
<dbReference type="InterPro" id="IPR003593">
    <property type="entry name" value="AAA+_ATPase"/>
</dbReference>
<organism evidence="11 12">
    <name type="scientific">Methylopila jiangsuensis</name>
    <dbReference type="NCBI Taxonomy" id="586230"/>
    <lineage>
        <taxon>Bacteria</taxon>
        <taxon>Pseudomonadati</taxon>
        <taxon>Pseudomonadota</taxon>
        <taxon>Alphaproteobacteria</taxon>
        <taxon>Hyphomicrobiales</taxon>
        <taxon>Methylopilaceae</taxon>
        <taxon>Methylopila</taxon>
    </lineage>
</organism>
<dbReference type="Pfam" id="PF00005">
    <property type="entry name" value="ABC_tran"/>
    <property type="match status" value="1"/>
</dbReference>
<accession>A0A9W6JG34</accession>
<dbReference type="Gene3D" id="3.40.50.300">
    <property type="entry name" value="P-loop containing nucleotide triphosphate hydrolases"/>
    <property type="match status" value="1"/>
</dbReference>
<keyword evidence="5" id="KW-0067">ATP-binding</keyword>
<evidence type="ECO:0000313" key="12">
    <source>
        <dbReference type="Proteomes" id="UP001143364"/>
    </source>
</evidence>
<feature type="domain" description="ABC transporter" evidence="9">
    <location>
        <begin position="347"/>
        <end position="560"/>
    </location>
</feature>
<gene>
    <name evidence="11" type="primary">cydC</name>
    <name evidence="11" type="ORF">GCM10008171_03480</name>
</gene>
<evidence type="ECO:0000256" key="1">
    <source>
        <dbReference type="ARBA" id="ARBA00004651"/>
    </source>
</evidence>
<comment type="caution">
    <text evidence="11">The sequence shown here is derived from an EMBL/GenBank/DDBJ whole genome shotgun (WGS) entry which is preliminary data.</text>
</comment>
<evidence type="ECO:0000256" key="3">
    <source>
        <dbReference type="ARBA" id="ARBA00022692"/>
    </source>
</evidence>
<evidence type="ECO:0000256" key="4">
    <source>
        <dbReference type="ARBA" id="ARBA00022741"/>
    </source>
</evidence>
<dbReference type="PROSITE" id="PS50893">
    <property type="entry name" value="ABC_TRANSPORTER_2"/>
    <property type="match status" value="1"/>
</dbReference>
<proteinExistence type="inferred from homology"/>
<name>A0A9W6JG34_9HYPH</name>
<reference evidence="11" key="2">
    <citation type="submission" date="2023-01" db="EMBL/GenBank/DDBJ databases">
        <authorList>
            <person name="Sun Q."/>
            <person name="Evtushenko L."/>
        </authorList>
    </citation>
    <scope>NUCLEOTIDE SEQUENCE</scope>
    <source>
        <strain evidence="11">VKM B-2555</strain>
    </source>
</reference>
<dbReference type="GO" id="GO:0016887">
    <property type="term" value="F:ATP hydrolysis activity"/>
    <property type="evidence" value="ECO:0007669"/>
    <property type="project" value="InterPro"/>
</dbReference>
<protein>
    <submittedName>
        <fullName evidence="11">ABC transporter permease</fullName>
    </submittedName>
</protein>
<sequence>MSGDLNALRPVVRALAREGGLRLHAGMGLAVVTALAGLGLLALSGWFITATALAGLTAAAALAFDVFVPGAGVRGFALLRTAARYGERVTTHDATLKALAAFRERLFRGWARPQAARTLLARPARLLFRLTSDVDALDALYLRGIIPLVACAATAAVAAILLSFLDFRLGLAAGGALLVGGLGVAVLAARAARRPTRRRAYAGEALRARVVDMVRGQTELVMAGRLAPQTDAVMAADARQAQADDALNRIEVRAGAALTLLTGALLAGVLAAAAHLAEGGTIGAPIAAMALLAVFAAVEPFGALRRGALEIGRAALAAKRLAPRLSDTDSSAEDAPVAPSPEPGVALRLAEAAARHAGDRGFALAPVTLTLRAGERVAIVGPSGAGKSTLMALMAGEIAPAAGSVTAAPAAWLSQRTTLFRDSLRDNLRLAAPDADDARLRDALSGAGLGAFAGRLDAPLGEGGMGLSGGQSRRLALARLLLSDAPLWLLDEPTDGLDGPTARDVLRRLVAKTRGRTLVVATHLRREADVCDRVIVLEGGRVVADLARGAPDFRSALDRLRPD</sequence>
<evidence type="ECO:0000256" key="5">
    <source>
        <dbReference type="ARBA" id="ARBA00022840"/>
    </source>
</evidence>
<evidence type="ECO:0000259" key="10">
    <source>
        <dbReference type="PROSITE" id="PS50929"/>
    </source>
</evidence>
<evidence type="ECO:0000259" key="9">
    <source>
        <dbReference type="PROSITE" id="PS50893"/>
    </source>
</evidence>
<evidence type="ECO:0000256" key="7">
    <source>
        <dbReference type="ARBA" id="ARBA00023136"/>
    </source>
</evidence>
<dbReference type="AlphaFoldDB" id="A0A9W6JG34"/>
<dbReference type="PROSITE" id="PS00211">
    <property type="entry name" value="ABC_TRANSPORTER_1"/>
    <property type="match status" value="1"/>
</dbReference>
<dbReference type="GO" id="GO:0005886">
    <property type="term" value="C:plasma membrane"/>
    <property type="evidence" value="ECO:0007669"/>
    <property type="project" value="UniProtKB-SubCell"/>
</dbReference>
<dbReference type="GO" id="GO:0005524">
    <property type="term" value="F:ATP binding"/>
    <property type="evidence" value="ECO:0007669"/>
    <property type="project" value="UniProtKB-KW"/>
</dbReference>